<keyword evidence="2 5" id="KW-0548">Nucleotidyltransferase</keyword>
<sequence length="471" mass="53260">MCPSGQPYRTPNCKPVKRNIFRLGDEVGRGFVWPSTDNSAIMRSLLFHTERRAVAKSKVKVPSPIEEEFVLETFFRCHPIRYDIPPYSLYTQAGQAWFDECVSTLNFSSSPGLGYFRQYKTIGDALGWNGLRCTNTANYEILLRIVRSKLDNLDAAPDDIRLFVKTEPHKLSKAETGAWRLITVMSLEDQLVDRILMGTWQAKEIANCMRIPGKTGWTPIPGGYPAFNSTFRRGVLATDCSSFDWTLQSWVTHLLLEARIAMCKGEDPVYFELLRKRWNQVLGSPVFRLPDGTRLRQLGYGVMKSGWYRTIAENSAAQVMSNALAWYRSHPGKPFPTLWTMGDDVIIDWDESNDIAAFERALSSTGQIVKQSSREREFGGFKIVGNTVTPCYSEKHAFSLKYVSPELKSEVAEAYTRIYALADSPFRSVVMQFLEPHSPVPMRSCQVWARGLLTKVSTEASAAFTAAVRSF</sequence>
<organism evidence="6">
    <name type="scientific">Kofsystermes virus</name>
    <dbReference type="NCBI Taxonomy" id="2796604"/>
    <lineage>
        <taxon>Viruses</taxon>
        <taxon>Riboviria</taxon>
    </lineage>
</organism>
<proteinExistence type="predicted"/>
<dbReference type="EC" id="2.7.7.48" evidence="5"/>
<evidence type="ECO:0000256" key="5">
    <source>
        <dbReference type="RuleBase" id="RU364050"/>
    </source>
</evidence>
<dbReference type="GO" id="GO:0003723">
    <property type="term" value="F:RNA binding"/>
    <property type="evidence" value="ECO:0007669"/>
    <property type="project" value="InterPro"/>
</dbReference>
<dbReference type="InterPro" id="IPR043502">
    <property type="entry name" value="DNA/RNA_pol_sf"/>
</dbReference>
<dbReference type="GO" id="GO:0000166">
    <property type="term" value="F:nucleotide binding"/>
    <property type="evidence" value="ECO:0007669"/>
    <property type="project" value="UniProtKB-KW"/>
</dbReference>
<name>A0A7T7GV21_9VIRU</name>
<keyword evidence="3 5" id="KW-0547">Nucleotide-binding</keyword>
<dbReference type="PRINTS" id="PR00914">
    <property type="entry name" value="LVIRUSRNAPOL"/>
</dbReference>
<accession>A0A7T7GV21</accession>
<keyword evidence="5" id="KW-0696">RNA-directed RNA polymerase</keyword>
<evidence type="ECO:0000256" key="2">
    <source>
        <dbReference type="ARBA" id="ARBA00022695"/>
    </source>
</evidence>
<dbReference type="EMBL" id="MW052143">
    <property type="protein sequence ID" value="QQM16349.1"/>
    <property type="molecule type" value="Genomic_RNA"/>
</dbReference>
<evidence type="ECO:0000256" key="4">
    <source>
        <dbReference type="ARBA" id="ARBA00048744"/>
    </source>
</evidence>
<dbReference type="InterPro" id="IPR001795">
    <property type="entry name" value="RNA-dir_pol_luteovirus"/>
</dbReference>
<evidence type="ECO:0000313" key="6">
    <source>
        <dbReference type="EMBL" id="QQM16349.1"/>
    </source>
</evidence>
<reference evidence="6" key="1">
    <citation type="journal article" date="2020" name="Viruses">
        <title>Unmapped RNA Virus Diversity in Termites and their Symbionts.</title>
        <authorList>
            <person name="Lay C.L."/>
            <person name="Shi M."/>
            <person name="Bucek A."/>
            <person name="Bourguignon T."/>
            <person name="Lo N."/>
            <person name="Holmes E.C."/>
        </authorList>
    </citation>
    <scope>NUCLEOTIDE SEQUENCE</scope>
    <source>
        <strain evidence="6">KE15_128_4</strain>
    </source>
</reference>
<keyword evidence="1 5" id="KW-0808">Transferase</keyword>
<dbReference type="Pfam" id="PF02123">
    <property type="entry name" value="RdRP_4"/>
    <property type="match status" value="2"/>
</dbReference>
<reference evidence="6" key="2">
    <citation type="submission" date="2020-09" db="EMBL/GenBank/DDBJ databases">
        <authorList>
            <person name="Le Lay C."/>
            <person name="Shi M."/>
            <person name="Bucek A."/>
            <person name="Bourguignon T."/>
            <person name="Lo N."/>
            <person name="Holmes E.C."/>
        </authorList>
    </citation>
    <scope>NUCLEOTIDE SEQUENCE</scope>
    <source>
        <strain evidence="6">KE15_128_4</strain>
    </source>
</reference>
<protein>
    <recommendedName>
        <fullName evidence="5">RNA-directed RNA polymerase</fullName>
        <ecNumber evidence="5">2.7.7.48</ecNumber>
    </recommendedName>
</protein>
<dbReference type="SUPFAM" id="SSF56672">
    <property type="entry name" value="DNA/RNA polymerases"/>
    <property type="match status" value="1"/>
</dbReference>
<dbReference type="GO" id="GO:0006351">
    <property type="term" value="P:DNA-templated transcription"/>
    <property type="evidence" value="ECO:0007669"/>
    <property type="project" value="InterPro"/>
</dbReference>
<comment type="catalytic activity">
    <reaction evidence="4 5">
        <text>RNA(n) + a ribonucleoside 5'-triphosphate = RNA(n+1) + diphosphate</text>
        <dbReference type="Rhea" id="RHEA:21248"/>
        <dbReference type="Rhea" id="RHEA-COMP:14527"/>
        <dbReference type="Rhea" id="RHEA-COMP:17342"/>
        <dbReference type="ChEBI" id="CHEBI:33019"/>
        <dbReference type="ChEBI" id="CHEBI:61557"/>
        <dbReference type="ChEBI" id="CHEBI:140395"/>
        <dbReference type="EC" id="2.7.7.48"/>
    </reaction>
</comment>
<dbReference type="GO" id="GO:0003968">
    <property type="term" value="F:RNA-directed RNA polymerase activity"/>
    <property type="evidence" value="ECO:0007669"/>
    <property type="project" value="UniProtKB-EC"/>
</dbReference>
<evidence type="ECO:0000256" key="1">
    <source>
        <dbReference type="ARBA" id="ARBA00022679"/>
    </source>
</evidence>
<keyword evidence="5" id="KW-0693">Viral RNA replication</keyword>
<evidence type="ECO:0000256" key="3">
    <source>
        <dbReference type="ARBA" id="ARBA00022741"/>
    </source>
</evidence>